<keyword evidence="2" id="KW-0813">Transport</keyword>
<gene>
    <name evidence="2" type="ORF">SAMN02983006_02915</name>
</gene>
<sequence length="422" mass="48822">MKKILLVMLFLLISTNVLAADMEIEYWTHTDANRTRIENRYIKEFEAQHPGVKIKRVVNEASKLGDIVLTAFSANNGPDVFNLPIEQEYSYMINGRVAPVDYDAIGVKSPEGLRAIYAKNTFDPVTLEGEIYGLPLELTNWAVYVNKGIFREAGLDPEKDYPRTWEEMAAISEKLVIREGDIITRRGFDFRYPYYLVSFLPMVEQLGGKLISDDGTEAIVNREAWLKALTYMKEWGPYGKNLGNPTYTNARKIFNKNNNDIAMALSGFYQQGRIKSDNPEFYESGDWMVIPFPVFEDAVNNYGSAYYGHYMMVNSQIEADKQEMAWKFINYMLSHPGEYLMEVNIIQPRNELINSKMFKELPYTDVFMSDMERSKPVFLHENGYQMERYIKSAVEEVMLTDLSVEEALDTLQERIEEVINQY</sequence>
<dbReference type="OrthoDB" id="362670at2"/>
<dbReference type="RefSeq" id="WP_089862875.1">
    <property type="nucleotide sequence ID" value="NZ_FOTI01000093.1"/>
</dbReference>
<keyword evidence="3" id="KW-1185">Reference proteome</keyword>
<feature type="chain" id="PRO_5011567069" evidence="1">
    <location>
        <begin position="20"/>
        <end position="422"/>
    </location>
</feature>
<dbReference type="EMBL" id="FOTI01000093">
    <property type="protein sequence ID" value="SFM15644.1"/>
    <property type="molecule type" value="Genomic_DNA"/>
</dbReference>
<dbReference type="AlphaFoldDB" id="A0A1I4NJE4"/>
<dbReference type="InterPro" id="IPR050490">
    <property type="entry name" value="Bact_solute-bd_prot1"/>
</dbReference>
<dbReference type="Proteomes" id="UP000199006">
    <property type="component" value="Unassembled WGS sequence"/>
</dbReference>
<keyword evidence="1" id="KW-0732">Signal</keyword>
<dbReference type="Pfam" id="PF01547">
    <property type="entry name" value="SBP_bac_1"/>
    <property type="match status" value="1"/>
</dbReference>
<reference evidence="2 3" key="1">
    <citation type="submission" date="2016-10" db="EMBL/GenBank/DDBJ databases">
        <authorList>
            <person name="de Groot N.N."/>
        </authorList>
    </citation>
    <scope>NUCLEOTIDE SEQUENCE [LARGE SCALE GENOMIC DNA]</scope>
    <source>
        <strain evidence="2 3">ATCC 51327</strain>
    </source>
</reference>
<evidence type="ECO:0000313" key="2">
    <source>
        <dbReference type="EMBL" id="SFM15644.1"/>
    </source>
</evidence>
<dbReference type="SUPFAM" id="SSF53850">
    <property type="entry name" value="Periplasmic binding protein-like II"/>
    <property type="match status" value="1"/>
</dbReference>
<dbReference type="PANTHER" id="PTHR43649:SF30">
    <property type="entry name" value="ABC TRANSPORTER SUBSTRATE-BINDING PROTEIN"/>
    <property type="match status" value="1"/>
</dbReference>
<dbReference type="PANTHER" id="PTHR43649">
    <property type="entry name" value="ARABINOSE-BINDING PROTEIN-RELATED"/>
    <property type="match status" value="1"/>
</dbReference>
<dbReference type="STRING" id="29563.SAMN02983006_02915"/>
<protein>
    <submittedName>
        <fullName evidence="2">Multiple sugar transport system substrate-binding protein</fullName>
    </submittedName>
</protein>
<accession>A0A1I4NJE4</accession>
<dbReference type="Gene3D" id="3.40.190.10">
    <property type="entry name" value="Periplasmic binding protein-like II"/>
    <property type="match status" value="1"/>
</dbReference>
<proteinExistence type="predicted"/>
<keyword evidence="2" id="KW-0762">Sugar transport</keyword>
<evidence type="ECO:0000313" key="3">
    <source>
        <dbReference type="Proteomes" id="UP000199006"/>
    </source>
</evidence>
<evidence type="ECO:0000256" key="1">
    <source>
        <dbReference type="SAM" id="SignalP"/>
    </source>
</evidence>
<feature type="signal peptide" evidence="1">
    <location>
        <begin position="1"/>
        <end position="19"/>
    </location>
</feature>
<organism evidence="2 3">
    <name type="scientific">Halanaerobium salsuginis</name>
    <dbReference type="NCBI Taxonomy" id="29563"/>
    <lineage>
        <taxon>Bacteria</taxon>
        <taxon>Bacillati</taxon>
        <taxon>Bacillota</taxon>
        <taxon>Clostridia</taxon>
        <taxon>Halanaerobiales</taxon>
        <taxon>Halanaerobiaceae</taxon>
        <taxon>Halanaerobium</taxon>
    </lineage>
</organism>
<name>A0A1I4NJE4_9FIRM</name>
<dbReference type="InterPro" id="IPR006059">
    <property type="entry name" value="SBP"/>
</dbReference>